<dbReference type="SUPFAM" id="SSF50630">
    <property type="entry name" value="Acid proteases"/>
    <property type="match status" value="1"/>
</dbReference>
<dbReference type="GO" id="GO:0004190">
    <property type="term" value="F:aspartic-type endopeptidase activity"/>
    <property type="evidence" value="ECO:0007669"/>
    <property type="project" value="InterPro"/>
</dbReference>
<sequence>MDALALLDTGSQTTIIPLQLLKKAVKLKINLDNFVERVQEPAVEVRDASGNEMEFLDTIRVEITLQGRRKSIAAYVGRGVDEVVILGTNALELFELRLQKSRSPH</sequence>
<dbReference type="PROSITE" id="PS00141">
    <property type="entry name" value="ASP_PROTEASE"/>
    <property type="match status" value="1"/>
</dbReference>
<evidence type="ECO:0008006" key="3">
    <source>
        <dbReference type="Google" id="ProtNLM"/>
    </source>
</evidence>
<dbReference type="GO" id="GO:0006508">
    <property type="term" value="P:proteolysis"/>
    <property type="evidence" value="ECO:0007669"/>
    <property type="project" value="InterPro"/>
</dbReference>
<dbReference type="OrthoDB" id="5870706at2759"/>
<evidence type="ECO:0000313" key="1">
    <source>
        <dbReference type="EMBL" id="EYC17428.1"/>
    </source>
</evidence>
<dbReference type="AlphaFoldDB" id="A0A016USG9"/>
<dbReference type="Proteomes" id="UP000024635">
    <property type="component" value="Unassembled WGS sequence"/>
</dbReference>
<protein>
    <recommendedName>
        <fullName evidence="3">Peptidase A2 domain-containing protein</fullName>
    </recommendedName>
</protein>
<dbReference type="InterPro" id="IPR001969">
    <property type="entry name" value="Aspartic_peptidase_AS"/>
</dbReference>
<dbReference type="EMBL" id="JARK01001366">
    <property type="protein sequence ID" value="EYC17428.1"/>
    <property type="molecule type" value="Genomic_DNA"/>
</dbReference>
<dbReference type="Gene3D" id="2.40.70.10">
    <property type="entry name" value="Acid Proteases"/>
    <property type="match status" value="1"/>
</dbReference>
<reference evidence="2" key="1">
    <citation type="journal article" date="2015" name="Nat. Genet.">
        <title>The genome and transcriptome of the zoonotic hookworm Ancylostoma ceylanicum identify infection-specific gene families.</title>
        <authorList>
            <person name="Schwarz E.M."/>
            <person name="Hu Y."/>
            <person name="Antoshechkin I."/>
            <person name="Miller M.M."/>
            <person name="Sternberg P.W."/>
            <person name="Aroian R.V."/>
        </authorList>
    </citation>
    <scope>NUCLEOTIDE SEQUENCE</scope>
    <source>
        <strain evidence="2">HY135</strain>
    </source>
</reference>
<dbReference type="CDD" id="cd00303">
    <property type="entry name" value="retropepsin_like"/>
    <property type="match status" value="1"/>
</dbReference>
<gene>
    <name evidence="1" type="primary">Acey_s0030.g2044</name>
    <name evidence="1" type="ORF">Y032_0030g2044</name>
</gene>
<proteinExistence type="predicted"/>
<keyword evidence="2" id="KW-1185">Reference proteome</keyword>
<comment type="caution">
    <text evidence="1">The sequence shown here is derived from an EMBL/GenBank/DDBJ whole genome shotgun (WGS) entry which is preliminary data.</text>
</comment>
<name>A0A016USG9_9BILA</name>
<accession>A0A016USG9</accession>
<dbReference type="InterPro" id="IPR021109">
    <property type="entry name" value="Peptidase_aspartic_dom_sf"/>
</dbReference>
<organism evidence="1 2">
    <name type="scientific">Ancylostoma ceylanicum</name>
    <dbReference type="NCBI Taxonomy" id="53326"/>
    <lineage>
        <taxon>Eukaryota</taxon>
        <taxon>Metazoa</taxon>
        <taxon>Ecdysozoa</taxon>
        <taxon>Nematoda</taxon>
        <taxon>Chromadorea</taxon>
        <taxon>Rhabditida</taxon>
        <taxon>Rhabditina</taxon>
        <taxon>Rhabditomorpha</taxon>
        <taxon>Strongyloidea</taxon>
        <taxon>Ancylostomatidae</taxon>
        <taxon>Ancylostomatinae</taxon>
        <taxon>Ancylostoma</taxon>
    </lineage>
</organism>
<evidence type="ECO:0000313" key="2">
    <source>
        <dbReference type="Proteomes" id="UP000024635"/>
    </source>
</evidence>